<protein>
    <submittedName>
        <fullName evidence="1">Uncharacterized protein</fullName>
    </submittedName>
</protein>
<accession>A0AAV2ZVA8</accession>
<name>A0AAV2ZVA8_PYXAD</name>
<dbReference type="Proteomes" id="UP001181693">
    <property type="component" value="Unassembled WGS sequence"/>
</dbReference>
<reference evidence="1" key="1">
    <citation type="thesis" date="2020" institute="ProQuest LLC" country="789 East Eisenhower Parkway, Ann Arbor, MI, USA">
        <title>Comparative Genomics and Chromosome Evolution.</title>
        <authorList>
            <person name="Mudd A.B."/>
        </authorList>
    </citation>
    <scope>NUCLEOTIDE SEQUENCE</scope>
    <source>
        <strain evidence="1">1538</strain>
        <tissue evidence="1">Blood</tissue>
    </source>
</reference>
<proteinExistence type="predicted"/>
<dbReference type="EMBL" id="DYDO01000008">
    <property type="protein sequence ID" value="DBA19435.1"/>
    <property type="molecule type" value="Genomic_DNA"/>
</dbReference>
<comment type="caution">
    <text evidence="1">The sequence shown here is derived from an EMBL/GenBank/DDBJ whole genome shotgun (WGS) entry which is preliminary data.</text>
</comment>
<gene>
    <name evidence="1" type="ORF">GDO54_015273</name>
</gene>
<evidence type="ECO:0000313" key="2">
    <source>
        <dbReference type="Proteomes" id="UP001181693"/>
    </source>
</evidence>
<organism evidence="1 2">
    <name type="scientific">Pyxicephalus adspersus</name>
    <name type="common">African bullfrog</name>
    <dbReference type="NCBI Taxonomy" id="30357"/>
    <lineage>
        <taxon>Eukaryota</taxon>
        <taxon>Metazoa</taxon>
        <taxon>Chordata</taxon>
        <taxon>Craniata</taxon>
        <taxon>Vertebrata</taxon>
        <taxon>Euteleostomi</taxon>
        <taxon>Amphibia</taxon>
        <taxon>Batrachia</taxon>
        <taxon>Anura</taxon>
        <taxon>Neobatrachia</taxon>
        <taxon>Ranoidea</taxon>
        <taxon>Pyxicephalidae</taxon>
        <taxon>Pyxicephalinae</taxon>
        <taxon>Pyxicephalus</taxon>
    </lineage>
</organism>
<sequence>MCALTQTLMLQCLVPDHRHNYTRGSREQGGVPNQHFANTNLQLIDIFLWAELGRWLSCWLSESQPSDGVAGRWWQPLTRPL</sequence>
<evidence type="ECO:0000313" key="1">
    <source>
        <dbReference type="EMBL" id="DBA19435.1"/>
    </source>
</evidence>
<keyword evidence="2" id="KW-1185">Reference proteome</keyword>
<dbReference type="AlphaFoldDB" id="A0AAV2ZVA8"/>